<protein>
    <submittedName>
        <fullName evidence="2">DUF58 domain-containing protein</fullName>
    </submittedName>
</protein>
<comment type="caution">
    <text evidence="2">The sequence shown here is derived from an EMBL/GenBank/DDBJ whole genome shotgun (WGS) entry which is preliminary data.</text>
</comment>
<dbReference type="PANTHER" id="PTHR34351">
    <property type="entry name" value="SLR1927 PROTEIN-RELATED"/>
    <property type="match status" value="1"/>
</dbReference>
<evidence type="ECO:0000313" key="3">
    <source>
        <dbReference type="Proteomes" id="UP000613743"/>
    </source>
</evidence>
<evidence type="ECO:0000313" key="2">
    <source>
        <dbReference type="EMBL" id="GGI91079.1"/>
    </source>
</evidence>
<feature type="transmembrane region" description="Helical" evidence="1">
    <location>
        <begin position="72"/>
        <end position="93"/>
    </location>
</feature>
<keyword evidence="1" id="KW-0472">Membrane</keyword>
<dbReference type="PANTHER" id="PTHR34351:SF1">
    <property type="entry name" value="SLR1927 PROTEIN"/>
    <property type="match status" value="1"/>
</dbReference>
<evidence type="ECO:0000256" key="1">
    <source>
        <dbReference type="SAM" id="Phobius"/>
    </source>
</evidence>
<dbReference type="RefSeq" id="WP_229779979.1">
    <property type="nucleotide sequence ID" value="NZ_BMPZ01000011.1"/>
</dbReference>
<keyword evidence="1" id="KW-1133">Transmembrane helix</keyword>
<keyword evidence="1" id="KW-0812">Transmembrane</keyword>
<dbReference type="AlphaFoldDB" id="A0A917JX59"/>
<gene>
    <name evidence="2" type="ORF">GCM10009332_30410</name>
</gene>
<feature type="transmembrane region" description="Helical" evidence="1">
    <location>
        <begin position="44"/>
        <end position="66"/>
    </location>
</feature>
<accession>A0A917JX59</accession>
<sequence length="341" mass="38480">MVKANNTKKRKRLWLNTQFRARWLKWMDKRLPANRHIQLSHRSIFILPSKFGVVWFGLVILLYLFGTNYQNNLVIGLSILLASILHTCIIYSYRNLAGLKLQSMPAAQVYAGDTLSFPSHLSSEKGANEVLLSYPFAQGEVDQSIAPQVKQAPVKVLVSYPSTPRGRVNPGRLKIESYYPLGLCRAWSYVDLATELIVYPTPVESKIALNAQQSNNQQENHHGRQVAGIDEYQGLKEYVKGESLKQVAWKQLAQGKGMLTKEFQQPLGAPIWLTLDSSQSRNYETKISELTWQVEKLHQSNQLFGLKIDNITIEPSHGEGHRHACLEALSLLPKFDGGTPS</sequence>
<dbReference type="Proteomes" id="UP000613743">
    <property type="component" value="Unassembled WGS sequence"/>
</dbReference>
<reference evidence="2" key="2">
    <citation type="submission" date="2020-09" db="EMBL/GenBank/DDBJ databases">
        <authorList>
            <person name="Sun Q."/>
            <person name="Ohkuma M."/>
        </authorList>
    </citation>
    <scope>NUCLEOTIDE SEQUENCE</scope>
    <source>
        <strain evidence="2">JCM 30804</strain>
    </source>
</reference>
<dbReference type="EMBL" id="BMPZ01000011">
    <property type="protein sequence ID" value="GGI91079.1"/>
    <property type="molecule type" value="Genomic_DNA"/>
</dbReference>
<proteinExistence type="predicted"/>
<reference evidence="2" key="1">
    <citation type="journal article" date="2014" name="Int. J. Syst. Evol. Microbiol.">
        <title>Complete genome sequence of Corynebacterium casei LMG S-19264T (=DSM 44701T), isolated from a smear-ripened cheese.</title>
        <authorList>
            <consortium name="US DOE Joint Genome Institute (JGI-PGF)"/>
            <person name="Walter F."/>
            <person name="Albersmeier A."/>
            <person name="Kalinowski J."/>
            <person name="Ruckert C."/>
        </authorList>
    </citation>
    <scope>NUCLEOTIDE SEQUENCE</scope>
    <source>
        <strain evidence="2">JCM 30804</strain>
    </source>
</reference>
<organism evidence="2 3">
    <name type="scientific">Shewanella gelidii</name>
    <dbReference type="NCBI Taxonomy" id="1642821"/>
    <lineage>
        <taxon>Bacteria</taxon>
        <taxon>Pseudomonadati</taxon>
        <taxon>Pseudomonadota</taxon>
        <taxon>Gammaproteobacteria</taxon>
        <taxon>Alteromonadales</taxon>
        <taxon>Shewanellaceae</taxon>
        <taxon>Shewanella</taxon>
    </lineage>
</organism>
<keyword evidence="3" id="KW-1185">Reference proteome</keyword>
<name>A0A917JX59_9GAMM</name>